<keyword evidence="3" id="KW-1185">Reference proteome</keyword>
<feature type="compositionally biased region" description="Polar residues" evidence="1">
    <location>
        <begin position="193"/>
        <end position="213"/>
    </location>
</feature>
<feature type="region of interest" description="Disordered" evidence="1">
    <location>
        <begin position="123"/>
        <end position="239"/>
    </location>
</feature>
<evidence type="ECO:0000256" key="1">
    <source>
        <dbReference type="SAM" id="MobiDB-lite"/>
    </source>
</evidence>
<name>A0ABR9P7F9_9ACTN</name>
<dbReference type="RefSeq" id="WP_193122383.1">
    <property type="nucleotide sequence ID" value="NZ_JADBGI010000010.1"/>
</dbReference>
<feature type="compositionally biased region" description="Basic residues" evidence="1">
    <location>
        <begin position="218"/>
        <end position="239"/>
    </location>
</feature>
<dbReference type="Proteomes" id="UP000806528">
    <property type="component" value="Unassembled WGS sequence"/>
</dbReference>
<gene>
    <name evidence="2" type="ORF">IDM40_13720</name>
</gene>
<feature type="compositionally biased region" description="Polar residues" evidence="1">
    <location>
        <begin position="126"/>
        <end position="136"/>
    </location>
</feature>
<sequence length="239" mass="24841">MVVDAVRTYLDAANGLTELSRRDAVAAARALLRSDGRSTGAAAPVEGESAPRVGQSIQVLAGELIETSQANRAAIADLVREEVGRQLETMDVVPRSEHERLSRRVAELERRLAARHAVERALSVDASATAQPSESVTEPRPETPDAPAPDTAADEAPEASETPAVPEASEVSEQADAGTDTEQATDEAPQADAETTGTPAKTSGGTGSGQARSGSKPAKSRTTKAKPAAKRTTKAKTKK</sequence>
<evidence type="ECO:0008006" key="4">
    <source>
        <dbReference type="Google" id="ProtNLM"/>
    </source>
</evidence>
<evidence type="ECO:0000313" key="2">
    <source>
        <dbReference type="EMBL" id="MBE2999761.1"/>
    </source>
</evidence>
<proteinExistence type="predicted"/>
<dbReference type="EMBL" id="JADBGI010000010">
    <property type="protein sequence ID" value="MBE2999761.1"/>
    <property type="molecule type" value="Genomic_DNA"/>
</dbReference>
<organism evidence="2 3">
    <name type="scientific">Nocardiopsis coralli</name>
    <dbReference type="NCBI Taxonomy" id="2772213"/>
    <lineage>
        <taxon>Bacteria</taxon>
        <taxon>Bacillati</taxon>
        <taxon>Actinomycetota</taxon>
        <taxon>Actinomycetes</taxon>
        <taxon>Streptosporangiales</taxon>
        <taxon>Nocardiopsidaceae</taxon>
        <taxon>Nocardiopsis</taxon>
    </lineage>
</organism>
<comment type="caution">
    <text evidence="2">The sequence shown here is derived from an EMBL/GenBank/DDBJ whole genome shotgun (WGS) entry which is preliminary data.</text>
</comment>
<protein>
    <recommendedName>
        <fullName evidence="4">Membrane fusogenic activity family protein</fullName>
    </recommendedName>
</protein>
<accession>A0ABR9P7F9</accession>
<reference evidence="2 3" key="1">
    <citation type="submission" date="2020-09" db="EMBL/GenBank/DDBJ databases">
        <title>Diversity and distribution of actinomycetes associated with coral in the coast of Hainan.</title>
        <authorList>
            <person name="Li F."/>
        </authorList>
    </citation>
    <scope>NUCLEOTIDE SEQUENCE [LARGE SCALE GENOMIC DNA]</scope>
    <source>
        <strain evidence="2 3">HNM0947</strain>
    </source>
</reference>
<evidence type="ECO:0000313" key="3">
    <source>
        <dbReference type="Proteomes" id="UP000806528"/>
    </source>
</evidence>